<evidence type="ECO:0000313" key="3">
    <source>
        <dbReference type="Proteomes" id="UP001590950"/>
    </source>
</evidence>
<name>A0ABR4AS04_9LECA</name>
<evidence type="ECO:0000313" key="2">
    <source>
        <dbReference type="EMBL" id="KAL2048479.1"/>
    </source>
</evidence>
<comment type="caution">
    <text evidence="2">The sequence shown here is derived from an EMBL/GenBank/DDBJ whole genome shotgun (WGS) entry which is preliminary data.</text>
</comment>
<evidence type="ECO:0000256" key="1">
    <source>
        <dbReference type="SAM" id="MobiDB-lite"/>
    </source>
</evidence>
<dbReference type="EMBL" id="JBEFKJ010000001">
    <property type="protein sequence ID" value="KAL2048479.1"/>
    <property type="molecule type" value="Genomic_DNA"/>
</dbReference>
<organism evidence="2 3">
    <name type="scientific">Stereocaulon virgatum</name>
    <dbReference type="NCBI Taxonomy" id="373712"/>
    <lineage>
        <taxon>Eukaryota</taxon>
        <taxon>Fungi</taxon>
        <taxon>Dikarya</taxon>
        <taxon>Ascomycota</taxon>
        <taxon>Pezizomycotina</taxon>
        <taxon>Lecanoromycetes</taxon>
        <taxon>OSLEUM clade</taxon>
        <taxon>Lecanoromycetidae</taxon>
        <taxon>Lecanorales</taxon>
        <taxon>Lecanorineae</taxon>
        <taxon>Stereocaulaceae</taxon>
        <taxon>Stereocaulon</taxon>
    </lineage>
</organism>
<protein>
    <submittedName>
        <fullName evidence="2">Uncharacterized protein</fullName>
    </submittedName>
</protein>
<reference evidence="2 3" key="1">
    <citation type="submission" date="2024-09" db="EMBL/GenBank/DDBJ databases">
        <title>Rethinking Asexuality: The Enigmatic Case of Functional Sexual Genes in Lepraria (Stereocaulaceae).</title>
        <authorList>
            <person name="Doellman M."/>
            <person name="Sun Y."/>
            <person name="Barcenas-Pena A."/>
            <person name="Lumbsch H.T."/>
            <person name="Grewe F."/>
        </authorList>
    </citation>
    <scope>NUCLEOTIDE SEQUENCE [LARGE SCALE GENOMIC DNA]</scope>
    <source>
        <strain evidence="2 3">Mercado 3170</strain>
    </source>
</reference>
<keyword evidence="3" id="KW-1185">Reference proteome</keyword>
<dbReference type="Proteomes" id="UP001590950">
    <property type="component" value="Unassembled WGS sequence"/>
</dbReference>
<accession>A0ABR4AS04</accession>
<feature type="compositionally biased region" description="Basic residues" evidence="1">
    <location>
        <begin position="1"/>
        <end position="12"/>
    </location>
</feature>
<gene>
    <name evidence="2" type="ORF">N7G274_000391</name>
</gene>
<feature type="region of interest" description="Disordered" evidence="1">
    <location>
        <begin position="1"/>
        <end position="29"/>
    </location>
</feature>
<proteinExistence type="predicted"/>
<sequence>MRTPASRRRSATKKGPSCGSRKQTTDSKRRVEFTDTKVFIYGWPGRRGVIILSDVTHVDFTFLGLSTTNPPLKR</sequence>